<feature type="region of interest" description="Disordered" evidence="1">
    <location>
        <begin position="281"/>
        <end position="396"/>
    </location>
</feature>
<feature type="compositionally biased region" description="Low complexity" evidence="1">
    <location>
        <begin position="311"/>
        <end position="328"/>
    </location>
</feature>
<feature type="compositionally biased region" description="Basic residues" evidence="1">
    <location>
        <begin position="175"/>
        <end position="190"/>
    </location>
</feature>
<organism evidence="2 3">
    <name type="scientific">Coregonus suidteri</name>
    <dbReference type="NCBI Taxonomy" id="861788"/>
    <lineage>
        <taxon>Eukaryota</taxon>
        <taxon>Metazoa</taxon>
        <taxon>Chordata</taxon>
        <taxon>Craniata</taxon>
        <taxon>Vertebrata</taxon>
        <taxon>Euteleostomi</taxon>
        <taxon>Actinopterygii</taxon>
        <taxon>Neopterygii</taxon>
        <taxon>Teleostei</taxon>
        <taxon>Protacanthopterygii</taxon>
        <taxon>Salmoniformes</taxon>
        <taxon>Salmonidae</taxon>
        <taxon>Coregoninae</taxon>
        <taxon>Coregonus</taxon>
    </lineage>
</organism>
<sequence>MNRPGRPLFMKTYGKQNRKLEAWISPDNRKQVFASTSSSDLSVAEPSSPKPPAKRGRKRSTADGSRATRPANTKTLSWTADGSRATLPAKTKALSRTADGSRATRPAKTKALSCLRETDSDEENVFIVPLPHTQPQQQSCNTARKPVLRCAGRKAQRVVSTSESDGETATSRQQNPKRPKHTTARAKTRTHPSPVLAPGRFVTHRKGAETAKHKAPKRKLSVLLAQLSLNSSDDFVQRAFPRHATQGRRRALASADSSLADLGNSGVTNSKGFLRDISLNESSDRSLGPCHRKPLFSSTPSSRSLPPPHLLHPSISPSTSGIISLSTTQEELDVPEDPLRPSLSASLTEPRPGLRQLSPLGQASRQPEVGNCEEPTRRGSTSLRSSSSRNGGSVIQDGVGDQLSLDLFSVVSCEQTGPDGAGEETESGSHFVSATVGQDWLVEVVKERCLTRCCVVRLERVDKPHGDTAYSSCIDHTRSHNSGGSVDHTRSVTGGQSIDHSEICDPSRDHTGSVNDGQSGDHILNTDQSDVQILPVNDSQSVDRAVNSGQSLDCTVSISRTNEEPVSLEVRAKQRCLTTHCQLQLQRLTVSRPHRETSLTVSRRHTERPA</sequence>
<protein>
    <submittedName>
        <fullName evidence="2">Uncharacterized protein</fullName>
    </submittedName>
</protein>
<evidence type="ECO:0000256" key="1">
    <source>
        <dbReference type="SAM" id="MobiDB-lite"/>
    </source>
</evidence>
<feature type="region of interest" description="Disordered" evidence="1">
    <location>
        <begin position="477"/>
        <end position="524"/>
    </location>
</feature>
<accession>A0AAN8MDA9</accession>
<dbReference type="EMBL" id="JAGTTL010000003">
    <property type="protein sequence ID" value="KAK6324387.1"/>
    <property type="molecule type" value="Genomic_DNA"/>
</dbReference>
<dbReference type="Proteomes" id="UP001356427">
    <property type="component" value="Unassembled WGS sequence"/>
</dbReference>
<feature type="compositionally biased region" description="Low complexity" evidence="1">
    <location>
        <begin position="295"/>
        <end position="304"/>
    </location>
</feature>
<gene>
    <name evidence="2" type="ORF">J4Q44_G00037290</name>
</gene>
<feature type="region of interest" description="Disordered" evidence="1">
    <location>
        <begin position="152"/>
        <end position="199"/>
    </location>
</feature>
<keyword evidence="3" id="KW-1185">Reference proteome</keyword>
<feature type="compositionally biased region" description="Basic and acidic residues" evidence="1">
    <location>
        <begin position="499"/>
        <end position="511"/>
    </location>
</feature>
<evidence type="ECO:0000313" key="2">
    <source>
        <dbReference type="EMBL" id="KAK6324387.1"/>
    </source>
</evidence>
<feature type="compositionally biased region" description="Low complexity" evidence="1">
    <location>
        <begin position="378"/>
        <end position="393"/>
    </location>
</feature>
<feature type="region of interest" description="Disordered" evidence="1">
    <location>
        <begin position="34"/>
        <end position="118"/>
    </location>
</feature>
<feature type="compositionally biased region" description="Polar residues" evidence="1">
    <location>
        <begin position="70"/>
        <end position="80"/>
    </location>
</feature>
<reference evidence="2 3" key="1">
    <citation type="submission" date="2021-04" db="EMBL/GenBank/DDBJ databases">
        <authorList>
            <person name="De Guttry C."/>
            <person name="Zahm M."/>
            <person name="Klopp C."/>
            <person name="Cabau C."/>
            <person name="Louis A."/>
            <person name="Berthelot C."/>
            <person name="Parey E."/>
            <person name="Roest Crollius H."/>
            <person name="Montfort J."/>
            <person name="Robinson-Rechavi M."/>
            <person name="Bucao C."/>
            <person name="Bouchez O."/>
            <person name="Gislard M."/>
            <person name="Lluch J."/>
            <person name="Milhes M."/>
            <person name="Lampietro C."/>
            <person name="Lopez Roques C."/>
            <person name="Donnadieu C."/>
            <person name="Braasch I."/>
            <person name="Desvignes T."/>
            <person name="Postlethwait J."/>
            <person name="Bobe J."/>
            <person name="Wedekind C."/>
            <person name="Guiguen Y."/>
        </authorList>
    </citation>
    <scope>NUCLEOTIDE SEQUENCE [LARGE SCALE GENOMIC DNA]</scope>
    <source>
        <strain evidence="2">Cs_M1</strain>
        <tissue evidence="2">Blood</tissue>
    </source>
</reference>
<name>A0AAN8MDA9_9TELE</name>
<proteinExistence type="predicted"/>
<comment type="caution">
    <text evidence="2">The sequence shown here is derived from an EMBL/GenBank/DDBJ whole genome shotgun (WGS) entry which is preliminary data.</text>
</comment>
<evidence type="ECO:0000313" key="3">
    <source>
        <dbReference type="Proteomes" id="UP001356427"/>
    </source>
</evidence>
<dbReference type="AlphaFoldDB" id="A0AAN8MDA9"/>
<feature type="compositionally biased region" description="Polar residues" evidence="1">
    <location>
        <begin position="158"/>
        <end position="174"/>
    </location>
</feature>